<evidence type="ECO:0000313" key="1">
    <source>
        <dbReference type="EMBL" id="KMZ87787.1"/>
    </source>
</evidence>
<reference evidence="1 2" key="1">
    <citation type="submission" date="2011-08" db="EMBL/GenBank/DDBJ databases">
        <title>The Genome Sequence of Plasmodium vivax Brazil I.</title>
        <authorList>
            <consortium name="The Broad Institute Genome Sequencing Platform"/>
            <consortium name="The Broad Institute Genome Sequencing Center for Infectious Disease"/>
            <person name="Neafsey D."/>
            <person name="Carlton J."/>
            <person name="Barnwell J."/>
            <person name="Collins W."/>
            <person name="Escalante A."/>
            <person name="Mullikin J."/>
            <person name="Saul A."/>
            <person name="Guigo R."/>
            <person name="Camara F."/>
            <person name="Young S.K."/>
            <person name="Zeng Q."/>
            <person name="Gargeya S."/>
            <person name="Fitzgerald M."/>
            <person name="Haas B."/>
            <person name="Abouelleil A."/>
            <person name="Alvarado L."/>
            <person name="Arachchi H.M."/>
            <person name="Berlin A."/>
            <person name="Brown A."/>
            <person name="Chapman S.B."/>
            <person name="Chen Z."/>
            <person name="Dunbar C."/>
            <person name="Freedman E."/>
            <person name="Gearin G."/>
            <person name="Gellesch M."/>
            <person name="Goldberg J."/>
            <person name="Griggs A."/>
            <person name="Gujja S."/>
            <person name="Heiman D."/>
            <person name="Howarth C."/>
            <person name="Larson L."/>
            <person name="Lui A."/>
            <person name="MacDonald P.J.P."/>
            <person name="Montmayeur A."/>
            <person name="Murphy C."/>
            <person name="Neiman D."/>
            <person name="Pearson M."/>
            <person name="Priest M."/>
            <person name="Roberts A."/>
            <person name="Saif S."/>
            <person name="Shea T."/>
            <person name="Shenoy N."/>
            <person name="Sisk P."/>
            <person name="Stolte C."/>
            <person name="Sykes S."/>
            <person name="Wortman J."/>
            <person name="Nusbaum C."/>
            <person name="Birren B."/>
        </authorList>
    </citation>
    <scope>NUCLEOTIDE SEQUENCE [LARGE SCALE GENOMIC DNA]</scope>
    <source>
        <strain evidence="1 2">Brazil I</strain>
    </source>
</reference>
<organism evidence="1 2">
    <name type="scientific">Plasmodium vivax (strain Brazil I)</name>
    <dbReference type="NCBI Taxonomy" id="1033975"/>
    <lineage>
        <taxon>Eukaryota</taxon>
        <taxon>Sar</taxon>
        <taxon>Alveolata</taxon>
        <taxon>Apicomplexa</taxon>
        <taxon>Aconoidasida</taxon>
        <taxon>Haemosporida</taxon>
        <taxon>Plasmodiidae</taxon>
        <taxon>Plasmodium</taxon>
        <taxon>Plasmodium (Plasmodium)</taxon>
    </lineage>
</organism>
<sequence length="236" mass="28224">MTKDTKTYTFSDLKENNEDLNISNINKLYVAFFDDDCYGPVAGYLHCSSDNSYESIPPSLFDLYKKFERNITSISNESIDAYKHIEKNKSKLCIYLKYWLYDQLIKRQVNQDDFTKFFNLWNERKKEKCSLCECEFPIQKISEIKQIKKIHDAFLFWDSYNDKAKMKNVISNMEYCKYIDDSKILYYSYQMKCENGNNSLLCKEFNNYIIPHLKIFENFDIICKKEVSARNDWPGI</sequence>
<name>A0A0J9SZM7_PLAV1</name>
<accession>A0A0J9SZM7</accession>
<dbReference type="InterPro" id="IPR008780">
    <property type="entry name" value="Plasmodium_Vir"/>
</dbReference>
<proteinExistence type="predicted"/>
<dbReference type="AlphaFoldDB" id="A0A0J9SZM7"/>
<dbReference type="Proteomes" id="UP000053327">
    <property type="component" value="Unassembled WGS sequence"/>
</dbReference>
<evidence type="ECO:0008006" key="3">
    <source>
        <dbReference type="Google" id="ProtNLM"/>
    </source>
</evidence>
<dbReference type="OrthoDB" id="10326808at2759"/>
<evidence type="ECO:0000313" key="2">
    <source>
        <dbReference type="Proteomes" id="UP000053327"/>
    </source>
</evidence>
<gene>
    <name evidence="1" type="ORF">PVBG_05039</name>
</gene>
<protein>
    <recommendedName>
        <fullName evidence="3">Variable surface protein Vir21</fullName>
    </recommendedName>
</protein>
<dbReference type="EMBL" id="KQ234786">
    <property type="protein sequence ID" value="KMZ87787.1"/>
    <property type="molecule type" value="Genomic_DNA"/>
</dbReference>
<dbReference type="Pfam" id="PF05795">
    <property type="entry name" value="Plasmodium_Vir"/>
    <property type="match status" value="1"/>
</dbReference>